<name>A0ABY9FNZ3_9PSED</name>
<gene>
    <name evidence="1" type="ORF">PSH67_19580</name>
</gene>
<evidence type="ECO:0000313" key="2">
    <source>
        <dbReference type="Proteomes" id="UP001236748"/>
    </source>
</evidence>
<reference evidence="1 2" key="1">
    <citation type="submission" date="2023-02" db="EMBL/GenBank/DDBJ databases">
        <title>Evolution of Hrp T3SS in non-pathogenic Pseudomonas fluorescens.</title>
        <authorList>
            <person name="Liao K."/>
            <person name="Wei H."/>
            <person name="Gu Y."/>
        </authorList>
    </citation>
    <scope>NUCLEOTIDE SEQUENCE [LARGE SCALE GENOMIC DNA]</scope>
    <source>
        <strain evidence="1 2">FP2043</strain>
    </source>
</reference>
<evidence type="ECO:0000313" key="1">
    <source>
        <dbReference type="EMBL" id="WLH05034.1"/>
    </source>
</evidence>
<dbReference type="EMBL" id="CP117450">
    <property type="protein sequence ID" value="WLH05034.1"/>
    <property type="molecule type" value="Genomic_DNA"/>
</dbReference>
<proteinExistence type="predicted"/>
<dbReference type="Proteomes" id="UP001236748">
    <property type="component" value="Chromosome"/>
</dbReference>
<accession>A0ABY9FNZ3</accession>
<protein>
    <recommendedName>
        <fullName evidence="3">Cbb3-type cytochrome c oxidase subunit III</fullName>
    </recommendedName>
</protein>
<sequence length="61" mass="6602">MSISSRPSGMPMVGKLGECEATDLAAYIDNQSATDLPVQQVDSGWKSSLNANVTYRELRVI</sequence>
<organism evidence="1 2">
    <name type="scientific">Pseudomonas lurida</name>
    <dbReference type="NCBI Taxonomy" id="244566"/>
    <lineage>
        <taxon>Bacteria</taxon>
        <taxon>Pseudomonadati</taxon>
        <taxon>Pseudomonadota</taxon>
        <taxon>Gammaproteobacteria</taxon>
        <taxon>Pseudomonadales</taxon>
        <taxon>Pseudomonadaceae</taxon>
        <taxon>Pseudomonas</taxon>
    </lineage>
</organism>
<evidence type="ECO:0008006" key="3">
    <source>
        <dbReference type="Google" id="ProtNLM"/>
    </source>
</evidence>
<dbReference type="RefSeq" id="WP_141606856.1">
    <property type="nucleotide sequence ID" value="NZ_CP117450.1"/>
</dbReference>
<keyword evidence="2" id="KW-1185">Reference proteome</keyword>